<dbReference type="RefSeq" id="WP_212593257.1">
    <property type="nucleotide sequence ID" value="NZ_JAAIKR010000005.1"/>
</dbReference>
<sequence length="1085" mass="121035">MYLQPKSSTDSTSGNVTVKIINTLLEPYQIKVLNFDSEKLTLNQLHIPRLVIQYQQHIMAIQELKIDLVDGFSMLLNTQLGMKNIDNISADQIYLNIDNPSQPPAPQSTTATLTINALFDAAMQLPSINIGQFYLRLPTVENAPTMTLAAKNVHHQFQGRFSAHLQLNQQPLIDFSGELNSGEQTAQLNINYDLSHLIGHITAVEHYLDAYSKQHLTVPITAKIKHIYSPLRTFSTFIHTHIPDAKLTGNFTTQLDYKAQSQHLMSQSSLSQLRLSSVTLTSDQHVFVTSSTKTLTDDNMALNSLNLKGITASPYQSEKHNSNNIILNAKTPIMLTTLSRFQPLIRPNKMKNTSAVKPEANLQLKLAPINISMKTQAFSALLQDALSPSLKDSIKLTTTLGPLFSEFFSRAQLQTSTLTFNQWAYGPNMTNKSPLTERLSDLFINNASVKFTDDNNQQVTVKVSDLHATSRQRSTNALAPTLHSRFDIDFSLHQLAQNSVIKGFINSLLGRKQQTNNEQLHLSQLERLDGGLFGSIAWNQPLQLPTKHIENQLVSDNSMLQKSAMHSEPLAPKLTPHVLKIALLDNSYISAEKVGLNNAAMSANVKSVDLGFGANWSHQLTLNPTTKHAAHAFTLPALKLSLNEINMQHISAEQQSRFYHIQQLSISHPQQHSAMLAGSIFSTDTELKWHLQQLSINNQLGNKLTPLIYIADIKLRQHIMTTNNVWHSTEQWQIDNIAPTSRHWVNIHRNPTVAGQWKLSAPIATTLNTLIPKPFFESDSVSGQYEVEANFAVTQHDNDSQLQLLLAQKIDSATINFAPFYFQGGQLNANCQFDWLSRNPLQSQHFKAVSQLQCLDTQFTVEHTHLGIDIDDFNLNADINLTKDSQTPATNWLQQLTGLSQSDVNIAASGKFLGGTFLIPDANIKLHDNSAGYIIVQGIKAESLLKQQPLTNVSLTGIFDGVLPAQLDQGKLSISGGKIAARQSGGILSIHPNAAIDETIRIHQQLETPMKALEKLSYQHLSGSFDMTQQGNAIWKLAIKGTADDISRPIHLQYQHQENLYHLYQSIQVPQMLEQQIDNHLQRNQ</sequence>
<gene>
    <name evidence="1" type="ORF">G3R48_07355</name>
</gene>
<reference evidence="1 2" key="1">
    <citation type="submission" date="2020-02" db="EMBL/GenBank/DDBJ databases">
        <title>Shewanella WXL01 sp. nov., a marine bacterium isolated from green algae in Luhuitou Fringing Reef (Northern South China Sea).</title>
        <authorList>
            <person name="Wang X."/>
        </authorList>
    </citation>
    <scope>NUCLEOTIDE SEQUENCE [LARGE SCALE GENOMIC DNA]</scope>
    <source>
        <strain evidence="1 2">MCCC 1A01895</strain>
    </source>
</reference>
<proteinExistence type="predicted"/>
<keyword evidence="2" id="KW-1185">Reference proteome</keyword>
<dbReference type="Proteomes" id="UP000811844">
    <property type="component" value="Unassembled WGS sequence"/>
</dbReference>
<name>A0ABS5I1A1_9GAMM</name>
<dbReference type="InterPro" id="IPR021730">
    <property type="entry name" value="YdbH"/>
</dbReference>
<comment type="caution">
    <text evidence="1">The sequence shown here is derived from an EMBL/GenBank/DDBJ whole genome shotgun (WGS) entry which is preliminary data.</text>
</comment>
<dbReference type="EMBL" id="JAAIKR010000005">
    <property type="protein sequence ID" value="MBR9727801.1"/>
    <property type="molecule type" value="Genomic_DNA"/>
</dbReference>
<evidence type="ECO:0000313" key="2">
    <source>
        <dbReference type="Proteomes" id="UP000811844"/>
    </source>
</evidence>
<dbReference type="Pfam" id="PF11739">
    <property type="entry name" value="YdbH-like"/>
    <property type="match status" value="1"/>
</dbReference>
<evidence type="ECO:0008006" key="3">
    <source>
        <dbReference type="Google" id="ProtNLM"/>
    </source>
</evidence>
<organism evidence="1 2">
    <name type="scientific">Shewanella intestini</name>
    <dbReference type="NCBI Taxonomy" id="2017544"/>
    <lineage>
        <taxon>Bacteria</taxon>
        <taxon>Pseudomonadati</taxon>
        <taxon>Pseudomonadota</taxon>
        <taxon>Gammaproteobacteria</taxon>
        <taxon>Alteromonadales</taxon>
        <taxon>Shewanellaceae</taxon>
        <taxon>Shewanella</taxon>
    </lineage>
</organism>
<accession>A0ABS5I1A1</accession>
<protein>
    <recommendedName>
        <fullName evidence="3">Dicarboxylate transport domain-containing protein</fullName>
    </recommendedName>
</protein>
<evidence type="ECO:0000313" key="1">
    <source>
        <dbReference type="EMBL" id="MBR9727801.1"/>
    </source>
</evidence>